<protein>
    <submittedName>
        <fullName evidence="1">Uncharacterized protein</fullName>
    </submittedName>
</protein>
<dbReference type="AlphaFoldDB" id="X0SSN0"/>
<organism evidence="1">
    <name type="scientific">marine sediment metagenome</name>
    <dbReference type="NCBI Taxonomy" id="412755"/>
    <lineage>
        <taxon>unclassified sequences</taxon>
        <taxon>metagenomes</taxon>
        <taxon>ecological metagenomes</taxon>
    </lineage>
</organism>
<sequence>REIEVMADYDVLQLSLCVSTSWTARRVKDRTDLIESKKEFGDRLAFVGGIDVRAIAGPDPSGI</sequence>
<evidence type="ECO:0000313" key="1">
    <source>
        <dbReference type="EMBL" id="GAF78151.1"/>
    </source>
</evidence>
<gene>
    <name evidence="1" type="ORF">S01H1_18155</name>
</gene>
<comment type="caution">
    <text evidence="1">The sequence shown here is derived from an EMBL/GenBank/DDBJ whole genome shotgun (WGS) entry which is preliminary data.</text>
</comment>
<dbReference type="EMBL" id="BARS01009687">
    <property type="protein sequence ID" value="GAF78151.1"/>
    <property type="molecule type" value="Genomic_DNA"/>
</dbReference>
<reference evidence="1" key="1">
    <citation type="journal article" date="2014" name="Front. Microbiol.">
        <title>High frequency of phylogenetically diverse reductive dehalogenase-homologous genes in deep subseafloor sedimentary metagenomes.</title>
        <authorList>
            <person name="Kawai M."/>
            <person name="Futagami T."/>
            <person name="Toyoda A."/>
            <person name="Takaki Y."/>
            <person name="Nishi S."/>
            <person name="Hori S."/>
            <person name="Arai W."/>
            <person name="Tsubouchi T."/>
            <person name="Morono Y."/>
            <person name="Uchiyama I."/>
            <person name="Ito T."/>
            <person name="Fujiyama A."/>
            <person name="Inagaki F."/>
            <person name="Takami H."/>
        </authorList>
    </citation>
    <scope>NUCLEOTIDE SEQUENCE</scope>
    <source>
        <strain evidence="1">Expedition CK06-06</strain>
    </source>
</reference>
<proteinExistence type="predicted"/>
<feature type="non-terminal residue" evidence="1">
    <location>
        <position position="1"/>
    </location>
</feature>
<accession>X0SSN0</accession>
<name>X0SSN0_9ZZZZ</name>